<comment type="similarity">
    <text evidence="1">Belongs to the DnaB/DnaD family.</text>
</comment>
<gene>
    <name evidence="5" type="ORF">NZD89_14830</name>
</gene>
<evidence type="ECO:0000256" key="2">
    <source>
        <dbReference type="SAM" id="MobiDB-lite"/>
    </source>
</evidence>
<evidence type="ECO:0000256" key="1">
    <source>
        <dbReference type="ARBA" id="ARBA00093462"/>
    </source>
</evidence>
<evidence type="ECO:0000259" key="4">
    <source>
        <dbReference type="Pfam" id="PF21984"/>
    </source>
</evidence>
<feature type="compositionally biased region" description="Basic and acidic residues" evidence="2">
    <location>
        <begin position="199"/>
        <end position="218"/>
    </location>
</feature>
<dbReference type="PANTHER" id="PTHR37293">
    <property type="entry name" value="PHAGE REPLICATION PROTEIN-RELATED"/>
    <property type="match status" value="1"/>
</dbReference>
<dbReference type="Gene3D" id="1.10.10.630">
    <property type="entry name" value="DnaD domain-like"/>
    <property type="match status" value="1"/>
</dbReference>
<sequence>MKPSARQSANGDFLSTPFVALPYDLLKNYADLGLHAHEMIMLLQILASGQIRGTTELSAQDLGDLCGMSSKEIMLCVERLVREGLLGIGERFDDLGAHVTYFDLQPLWQRLRGKPAPSATAQSRVWRQDPVTMFEEEFGRPLSALECDQIRTWLGSEGYPEWMVVEALRESVLANKYSFKYIDRVLFDWQRNQIKSRQDLDQYRQQHRDRIREAETRKRPATAQSGQNYKSNTAARGTSERTSESKESSRDERYANFYQLFPES</sequence>
<evidence type="ECO:0000313" key="5">
    <source>
        <dbReference type="EMBL" id="WAH39692.1"/>
    </source>
</evidence>
<dbReference type="Gene3D" id="1.10.10.10">
    <property type="entry name" value="Winged helix-like DNA-binding domain superfamily/Winged helix DNA-binding domain"/>
    <property type="match status" value="1"/>
</dbReference>
<dbReference type="EMBL" id="CP104067">
    <property type="protein sequence ID" value="WAH39692.1"/>
    <property type="molecule type" value="Genomic_DNA"/>
</dbReference>
<evidence type="ECO:0000259" key="3">
    <source>
        <dbReference type="Pfam" id="PF07261"/>
    </source>
</evidence>
<dbReference type="Pfam" id="PF07261">
    <property type="entry name" value="DnaB_2"/>
    <property type="match status" value="1"/>
</dbReference>
<dbReference type="Proteomes" id="UP001164761">
    <property type="component" value="Chromosome"/>
</dbReference>
<name>A0ABY6ZA19_9BACL</name>
<dbReference type="InterPro" id="IPR053843">
    <property type="entry name" value="DnaD_N"/>
</dbReference>
<feature type="domain" description="DnaD N-terminal" evidence="4">
    <location>
        <begin position="23"/>
        <end position="111"/>
    </location>
</feature>
<proteinExistence type="inferred from homology"/>
<keyword evidence="6" id="KW-1185">Reference proteome</keyword>
<dbReference type="NCBIfam" id="TIGR01446">
    <property type="entry name" value="DnaD_dom"/>
    <property type="match status" value="1"/>
</dbReference>
<feature type="compositionally biased region" description="Polar residues" evidence="2">
    <location>
        <begin position="222"/>
        <end position="235"/>
    </location>
</feature>
<protein>
    <submittedName>
        <fullName evidence="5">DnaD domain protein</fullName>
    </submittedName>
</protein>
<dbReference type="RefSeq" id="WP_268003589.1">
    <property type="nucleotide sequence ID" value="NZ_BSUT01000001.1"/>
</dbReference>
<dbReference type="InterPro" id="IPR006343">
    <property type="entry name" value="DnaB/C_C"/>
</dbReference>
<feature type="domain" description="DnaB/C C-terminal" evidence="3">
    <location>
        <begin position="132"/>
        <end position="203"/>
    </location>
</feature>
<dbReference type="PANTHER" id="PTHR37293:SF6">
    <property type="entry name" value="DNA REPLICATION PROTEIN DNAD"/>
    <property type="match status" value="1"/>
</dbReference>
<dbReference type="InterPro" id="IPR036388">
    <property type="entry name" value="WH-like_DNA-bd_sf"/>
</dbReference>
<evidence type="ECO:0000313" key="6">
    <source>
        <dbReference type="Proteomes" id="UP001164761"/>
    </source>
</evidence>
<feature type="compositionally biased region" description="Basic and acidic residues" evidence="2">
    <location>
        <begin position="238"/>
        <end position="254"/>
    </location>
</feature>
<accession>A0ABY6ZA19</accession>
<feature type="region of interest" description="Disordered" evidence="2">
    <location>
        <begin position="199"/>
        <end position="264"/>
    </location>
</feature>
<dbReference type="InterPro" id="IPR034829">
    <property type="entry name" value="DnaD-like_sf"/>
</dbReference>
<organism evidence="5 6">
    <name type="scientific">Alicyclobacillus fastidiosus</name>
    <dbReference type="NCBI Taxonomy" id="392011"/>
    <lineage>
        <taxon>Bacteria</taxon>
        <taxon>Bacillati</taxon>
        <taxon>Bacillota</taxon>
        <taxon>Bacilli</taxon>
        <taxon>Bacillales</taxon>
        <taxon>Alicyclobacillaceae</taxon>
        <taxon>Alicyclobacillus</taxon>
    </lineage>
</organism>
<dbReference type="Pfam" id="PF21984">
    <property type="entry name" value="DnaD_N"/>
    <property type="match status" value="1"/>
</dbReference>
<reference evidence="5" key="1">
    <citation type="submission" date="2022-08" db="EMBL/GenBank/DDBJ databases">
        <title>Alicyclobacillus fastidiosus DSM 17978, complete genome.</title>
        <authorList>
            <person name="Wang Q."/>
            <person name="Cai R."/>
            <person name="Wang Z."/>
        </authorList>
    </citation>
    <scope>NUCLEOTIDE SEQUENCE</scope>
    <source>
        <strain evidence="5">DSM 17978</strain>
    </source>
</reference>
<dbReference type="InterPro" id="IPR053162">
    <property type="entry name" value="DnaD"/>
</dbReference>
<dbReference type="SUPFAM" id="SSF158499">
    <property type="entry name" value="DnaD domain-like"/>
    <property type="match status" value="1"/>
</dbReference>